<dbReference type="InterPro" id="IPR002933">
    <property type="entry name" value="Peptidase_M20"/>
</dbReference>
<evidence type="ECO:0000313" key="12">
    <source>
        <dbReference type="EMBL" id="QBF26465.1"/>
    </source>
</evidence>
<dbReference type="SUPFAM" id="SSF55031">
    <property type="entry name" value="Bacterial exopeptidase dimerisation domain"/>
    <property type="match status" value="1"/>
</dbReference>
<keyword evidence="6" id="KW-0862">Zinc</keyword>
<keyword evidence="8" id="KW-0482">Metalloprotease</keyword>
<keyword evidence="13" id="KW-1185">Reference proteome</keyword>
<dbReference type="Proteomes" id="UP000291130">
    <property type="component" value="Chromosome"/>
</dbReference>
<keyword evidence="9" id="KW-0170">Cobalt</keyword>
<evidence type="ECO:0000313" key="13">
    <source>
        <dbReference type="Proteomes" id="UP000291130"/>
    </source>
</evidence>
<evidence type="ECO:0000256" key="5">
    <source>
        <dbReference type="ARBA" id="ARBA00022801"/>
    </source>
</evidence>
<keyword evidence="3" id="KW-0645">Protease</keyword>
<dbReference type="OrthoDB" id="9761532at2"/>
<dbReference type="GO" id="GO:0006526">
    <property type="term" value="P:L-arginine biosynthetic process"/>
    <property type="evidence" value="ECO:0007669"/>
    <property type="project" value="TreeGrafter"/>
</dbReference>
<evidence type="ECO:0000256" key="2">
    <source>
        <dbReference type="ARBA" id="ARBA00006247"/>
    </source>
</evidence>
<evidence type="ECO:0000256" key="3">
    <source>
        <dbReference type="ARBA" id="ARBA00022670"/>
    </source>
</evidence>
<dbReference type="AlphaFoldDB" id="A0A411MHZ4"/>
<dbReference type="GO" id="GO:0008777">
    <property type="term" value="F:acetylornithine deacetylase activity"/>
    <property type="evidence" value="ECO:0007669"/>
    <property type="project" value="TreeGrafter"/>
</dbReference>
<evidence type="ECO:0000256" key="7">
    <source>
        <dbReference type="ARBA" id="ARBA00022997"/>
    </source>
</evidence>
<evidence type="ECO:0000256" key="10">
    <source>
        <dbReference type="SAM" id="SignalP"/>
    </source>
</evidence>
<keyword evidence="4" id="KW-0479">Metal-binding</keyword>
<dbReference type="GO" id="GO:0016805">
    <property type="term" value="F:dipeptidase activity"/>
    <property type="evidence" value="ECO:0007669"/>
    <property type="project" value="UniProtKB-KW"/>
</dbReference>
<comment type="cofactor">
    <cofactor evidence="1">
        <name>Zn(2+)</name>
        <dbReference type="ChEBI" id="CHEBI:29105"/>
    </cofactor>
</comment>
<dbReference type="InterPro" id="IPR036264">
    <property type="entry name" value="Bact_exopeptidase_dim_dom"/>
</dbReference>
<evidence type="ECO:0000259" key="11">
    <source>
        <dbReference type="Pfam" id="PF07687"/>
    </source>
</evidence>
<name>A0A411MHZ4_9PSED</name>
<evidence type="ECO:0000256" key="8">
    <source>
        <dbReference type="ARBA" id="ARBA00023049"/>
    </source>
</evidence>
<gene>
    <name evidence="12" type="ORF">EXN22_12465</name>
</gene>
<comment type="similarity">
    <text evidence="2">Belongs to the peptidase M20A family.</text>
</comment>
<dbReference type="GO" id="GO:0006508">
    <property type="term" value="P:proteolysis"/>
    <property type="evidence" value="ECO:0007669"/>
    <property type="project" value="UniProtKB-KW"/>
</dbReference>
<feature type="domain" description="Peptidase M20 dimerisation" evidence="11">
    <location>
        <begin position="357"/>
        <end position="392"/>
    </location>
</feature>
<sequence>MNFALKKLAAATLVFAGLASVTSPALANITPQQSAAILKSFTDASVKDFRQFLASVAKSDLAKADKLDQSIAAFLGNKPLTAEQQNEIHRLLGIYARVKYGAAATQTLRELVAIPTFRVEGVEQHDNPEFIKIAAKIKDLAQAFNLNFRNIDNRVYEISLEGQGDEVVGIHAHADVVPVTPENWVLKDGTRLDPFKVTLVGDRMYGRGTEDDKNGIVVAMYAMKIIKEEKLPLARNFKLLVDTTEETSGDAIPYYFERNPTPNYNLALDGGYPVVIAEKGYGTVMASFARRAGDGKGAEITGLTGGLATNQIPSTSVATLVTDKPAELAAALQKAGVQYAKANGGNFEVSAKVDGKDVKLTVTGVSAHSSEPESGVNPVARMLDFINSLDGKVALKHNHITDAARYAADNWGLDYLGGKLGVGFSDSFMGPLTTSLTYVGLDDKALKLAVNLRVPKGKSPEVLKKEIADKLGAWSKQSHIAPTFDYSIAAPMFRNPEGEWVKALLAVASENLGMKHEFGTSAGATSVHELPNGVQFGLAMPDVKYTGHNDNEFKTVEQFLLDLQVVTEMMGRVGQLPKL</sequence>
<feature type="chain" id="PRO_5019509141" evidence="10">
    <location>
        <begin position="28"/>
        <end position="579"/>
    </location>
</feature>
<proteinExistence type="inferred from homology"/>
<dbReference type="PANTHER" id="PTHR43808">
    <property type="entry name" value="ACETYLORNITHINE DEACETYLASE"/>
    <property type="match status" value="1"/>
</dbReference>
<dbReference type="GO" id="GO:0008237">
    <property type="term" value="F:metallopeptidase activity"/>
    <property type="evidence" value="ECO:0007669"/>
    <property type="project" value="UniProtKB-KW"/>
</dbReference>
<dbReference type="Gene3D" id="3.40.630.10">
    <property type="entry name" value="Zn peptidases"/>
    <property type="match status" value="1"/>
</dbReference>
<dbReference type="InterPro" id="IPR050072">
    <property type="entry name" value="Peptidase_M20A"/>
</dbReference>
<keyword evidence="10" id="KW-0732">Signal</keyword>
<dbReference type="RefSeq" id="WP_130264333.1">
    <property type="nucleotide sequence ID" value="NZ_CP035952.1"/>
</dbReference>
<dbReference type="KEGG" id="ptk:EXN22_12465"/>
<evidence type="ECO:0000256" key="4">
    <source>
        <dbReference type="ARBA" id="ARBA00022723"/>
    </source>
</evidence>
<dbReference type="EMBL" id="CP035952">
    <property type="protein sequence ID" value="QBF26465.1"/>
    <property type="molecule type" value="Genomic_DNA"/>
</dbReference>
<dbReference type="InterPro" id="IPR011650">
    <property type="entry name" value="Peptidase_M20_dimer"/>
</dbReference>
<dbReference type="InterPro" id="IPR001261">
    <property type="entry name" value="ArgE/DapE_CS"/>
</dbReference>
<accession>A0A411MHZ4</accession>
<keyword evidence="7" id="KW-0224">Dipeptidase</keyword>
<evidence type="ECO:0000256" key="6">
    <source>
        <dbReference type="ARBA" id="ARBA00022833"/>
    </source>
</evidence>
<dbReference type="InterPro" id="IPR010964">
    <property type="entry name" value="M20A_pepV-rel"/>
</dbReference>
<protein>
    <submittedName>
        <fullName evidence="12">Dipeptidase</fullName>
    </submittedName>
</protein>
<keyword evidence="5" id="KW-0378">Hydrolase</keyword>
<dbReference type="Pfam" id="PF07687">
    <property type="entry name" value="M20_dimer"/>
    <property type="match status" value="1"/>
</dbReference>
<dbReference type="GO" id="GO:0008270">
    <property type="term" value="F:zinc ion binding"/>
    <property type="evidence" value="ECO:0007669"/>
    <property type="project" value="InterPro"/>
</dbReference>
<dbReference type="NCBIfam" id="NF004809">
    <property type="entry name" value="PRK06156.1"/>
    <property type="match status" value="1"/>
</dbReference>
<reference evidence="12 13" key="1">
    <citation type="submission" date="2019-02" db="EMBL/GenBank/DDBJ databases">
        <title>Complete genome sequence of Pseudomonas sp. SNU WT1 isolated from rainbow trout.</title>
        <authorList>
            <person name="Oh W.T."/>
            <person name="Park S.C."/>
        </authorList>
    </citation>
    <scope>NUCLEOTIDE SEQUENCE [LARGE SCALE GENOMIC DNA]</scope>
    <source>
        <strain evidence="12 13">SNU WT1</strain>
    </source>
</reference>
<feature type="signal peptide" evidence="10">
    <location>
        <begin position="1"/>
        <end position="27"/>
    </location>
</feature>
<dbReference type="SUPFAM" id="SSF53187">
    <property type="entry name" value="Zn-dependent exopeptidases"/>
    <property type="match status" value="1"/>
</dbReference>
<dbReference type="Pfam" id="PF01546">
    <property type="entry name" value="Peptidase_M20"/>
    <property type="match status" value="1"/>
</dbReference>
<dbReference type="PROSITE" id="PS00758">
    <property type="entry name" value="ARGE_DAPE_CPG2_1"/>
    <property type="match status" value="1"/>
</dbReference>
<dbReference type="PANTHER" id="PTHR43808:SF31">
    <property type="entry name" value="N-ACETYL-L-CITRULLINE DEACETYLASE"/>
    <property type="match status" value="1"/>
</dbReference>
<evidence type="ECO:0000256" key="1">
    <source>
        <dbReference type="ARBA" id="ARBA00001947"/>
    </source>
</evidence>
<dbReference type="NCBIfam" id="TIGR01887">
    <property type="entry name" value="dipeptidaselike"/>
    <property type="match status" value="1"/>
</dbReference>
<evidence type="ECO:0000256" key="9">
    <source>
        <dbReference type="ARBA" id="ARBA00023285"/>
    </source>
</evidence>
<organism evidence="12 13">
    <name type="scientific">Pseudomonas tructae</name>
    <dbReference type="NCBI Taxonomy" id="2518644"/>
    <lineage>
        <taxon>Bacteria</taxon>
        <taxon>Pseudomonadati</taxon>
        <taxon>Pseudomonadota</taxon>
        <taxon>Gammaproteobacteria</taxon>
        <taxon>Pseudomonadales</taxon>
        <taxon>Pseudomonadaceae</taxon>
        <taxon>Pseudomonas</taxon>
    </lineage>
</organism>
<dbReference type="Gene3D" id="3.30.70.360">
    <property type="match status" value="2"/>
</dbReference>